<accession>A0A4R0PZM4</accession>
<evidence type="ECO:0000256" key="2">
    <source>
        <dbReference type="ARBA" id="ARBA00006275"/>
    </source>
</evidence>
<keyword evidence="3" id="KW-0732">Signal</keyword>
<name>A0A4R0PZM4_9SPHI</name>
<reference evidence="8 9" key="1">
    <citation type="submission" date="2019-02" db="EMBL/GenBank/DDBJ databases">
        <title>Pedobacter sp. RP-3-21 sp. nov., isolated from Arctic soil.</title>
        <authorList>
            <person name="Dahal R.H."/>
        </authorList>
    </citation>
    <scope>NUCLEOTIDE SEQUENCE [LARGE SCALE GENOMIC DNA]</scope>
    <source>
        <strain evidence="8 9">RP-3-21</strain>
    </source>
</reference>
<keyword evidence="5" id="KW-0998">Cell outer membrane</keyword>
<keyword evidence="9" id="KW-1185">Reference proteome</keyword>
<evidence type="ECO:0000259" key="7">
    <source>
        <dbReference type="Pfam" id="PF14322"/>
    </source>
</evidence>
<evidence type="ECO:0000256" key="4">
    <source>
        <dbReference type="ARBA" id="ARBA00023136"/>
    </source>
</evidence>
<dbReference type="OrthoDB" id="1080118at2"/>
<dbReference type="CDD" id="cd08977">
    <property type="entry name" value="SusD"/>
    <property type="match status" value="1"/>
</dbReference>
<organism evidence="8 9">
    <name type="scientific">Pedobacter psychrodurus</name>
    <dbReference type="NCBI Taxonomy" id="2530456"/>
    <lineage>
        <taxon>Bacteria</taxon>
        <taxon>Pseudomonadati</taxon>
        <taxon>Bacteroidota</taxon>
        <taxon>Sphingobacteriia</taxon>
        <taxon>Sphingobacteriales</taxon>
        <taxon>Sphingobacteriaceae</taxon>
        <taxon>Pedobacter</taxon>
    </lineage>
</organism>
<evidence type="ECO:0000313" key="9">
    <source>
        <dbReference type="Proteomes" id="UP000293925"/>
    </source>
</evidence>
<dbReference type="Pfam" id="PF07980">
    <property type="entry name" value="SusD_RagB"/>
    <property type="match status" value="1"/>
</dbReference>
<feature type="domain" description="SusD-like N-terminal" evidence="7">
    <location>
        <begin position="21"/>
        <end position="225"/>
    </location>
</feature>
<dbReference type="Gene3D" id="2.20.20.130">
    <property type="match status" value="1"/>
</dbReference>
<dbReference type="GO" id="GO:0009279">
    <property type="term" value="C:cell outer membrane"/>
    <property type="evidence" value="ECO:0007669"/>
    <property type="project" value="UniProtKB-SubCell"/>
</dbReference>
<proteinExistence type="inferred from homology"/>
<dbReference type="Gene3D" id="1.25.40.900">
    <property type="match status" value="1"/>
</dbReference>
<comment type="caution">
    <text evidence="8">The sequence shown here is derived from an EMBL/GenBank/DDBJ whole genome shotgun (WGS) entry which is preliminary data.</text>
</comment>
<comment type="similarity">
    <text evidence="2">Belongs to the SusD family.</text>
</comment>
<dbReference type="EMBL" id="SJSO01000010">
    <property type="protein sequence ID" value="TCD26299.1"/>
    <property type="molecule type" value="Genomic_DNA"/>
</dbReference>
<dbReference type="Gene3D" id="1.25.40.390">
    <property type="match status" value="1"/>
</dbReference>
<evidence type="ECO:0000256" key="5">
    <source>
        <dbReference type="ARBA" id="ARBA00023237"/>
    </source>
</evidence>
<dbReference type="InterPro" id="IPR012944">
    <property type="entry name" value="SusD_RagB_dom"/>
</dbReference>
<gene>
    <name evidence="8" type="ORF">EZ456_13435</name>
</gene>
<dbReference type="Proteomes" id="UP000293925">
    <property type="component" value="Unassembled WGS sequence"/>
</dbReference>
<dbReference type="InterPro" id="IPR011990">
    <property type="entry name" value="TPR-like_helical_dom_sf"/>
</dbReference>
<evidence type="ECO:0000259" key="6">
    <source>
        <dbReference type="Pfam" id="PF07980"/>
    </source>
</evidence>
<evidence type="ECO:0000313" key="8">
    <source>
        <dbReference type="EMBL" id="TCD26299.1"/>
    </source>
</evidence>
<evidence type="ECO:0000256" key="1">
    <source>
        <dbReference type="ARBA" id="ARBA00004442"/>
    </source>
</evidence>
<sequence length="485" mass="53734">MKRINILLISIFMLSILSCKKFLDMTPSNSADSNKAIQTPRDAQIVINGVMNQMTDASYYGRNFFLYGDVKGGDMTVYSQGRGLDALYNYNQNANTNSFSGFWSQIYFCILQTNYLLEEIVKQEALGATGFASYKGQALTARALMYFDLVRLYGKAYTDNNQSFGVPLILTRQGYEAQPLRSTVEQVYNQIVKDLNDAAPLLPKTKTNGYINYYSNKAIQARVYLYMNDMPKSLLAAEEVIGASALYTLYTNANWVDSWKSQYGSESIFELGVNPLENDLGAASLGVYQRNKGVGTTSALGFFYSSTDFLTRLNQGASDIRRGVMARDESSATRLGALYKYSGSTTLAGDKSTANNTAVNIKLIRLSEVYLIAAEAALSTNTTKAANYLNAIRQRNPSAVPATPATVTLDMILDEKSKELYGEGQRFFDLIRTNKTITYNDEFGGLTISTRPKTIDRTFNKTILPIPQTEINANPGIKAQQNPGY</sequence>
<dbReference type="RefSeq" id="WP_131530964.1">
    <property type="nucleotide sequence ID" value="NZ_SJSO01000010.1"/>
</dbReference>
<evidence type="ECO:0000256" key="3">
    <source>
        <dbReference type="ARBA" id="ARBA00022729"/>
    </source>
</evidence>
<dbReference type="Pfam" id="PF14322">
    <property type="entry name" value="SusD-like_3"/>
    <property type="match status" value="1"/>
</dbReference>
<dbReference type="InterPro" id="IPR033985">
    <property type="entry name" value="SusD-like_N"/>
</dbReference>
<feature type="domain" description="RagB/SusD" evidence="6">
    <location>
        <begin position="334"/>
        <end position="485"/>
    </location>
</feature>
<comment type="subcellular location">
    <subcellularLocation>
        <location evidence="1">Cell outer membrane</location>
    </subcellularLocation>
</comment>
<dbReference type="PROSITE" id="PS51257">
    <property type="entry name" value="PROKAR_LIPOPROTEIN"/>
    <property type="match status" value="1"/>
</dbReference>
<dbReference type="SUPFAM" id="SSF48452">
    <property type="entry name" value="TPR-like"/>
    <property type="match status" value="1"/>
</dbReference>
<protein>
    <submittedName>
        <fullName evidence="8">RagB/SusD family nutrient uptake outer membrane protein</fullName>
    </submittedName>
</protein>
<dbReference type="AlphaFoldDB" id="A0A4R0PZM4"/>
<keyword evidence="4" id="KW-0472">Membrane</keyword>